<dbReference type="SUPFAM" id="SSF57716">
    <property type="entry name" value="Glucocorticoid receptor-like (DNA-binding domain)"/>
    <property type="match status" value="1"/>
</dbReference>
<dbReference type="EMBL" id="JAPNOA010000039">
    <property type="protein sequence ID" value="MCY0966147.1"/>
    <property type="molecule type" value="Genomic_DNA"/>
</dbReference>
<protein>
    <submittedName>
        <fullName evidence="7">TraR/DksA C4-type zinc finger protein</fullName>
    </submittedName>
</protein>
<keyword evidence="1" id="KW-0479">Metal-binding</keyword>
<evidence type="ECO:0000256" key="4">
    <source>
        <dbReference type="PROSITE-ProRule" id="PRU00510"/>
    </source>
</evidence>
<dbReference type="GO" id="GO:0008270">
    <property type="term" value="F:zinc ion binding"/>
    <property type="evidence" value="ECO:0007669"/>
    <property type="project" value="UniProtKB-KW"/>
</dbReference>
<comment type="caution">
    <text evidence="7">The sequence shown here is derived from an EMBL/GenBank/DDBJ whole genome shotgun (WGS) entry which is preliminary data.</text>
</comment>
<accession>A0A9X3EEM3</accession>
<keyword evidence="2" id="KW-0863">Zinc-finger</keyword>
<gene>
    <name evidence="7" type="ORF">OUO13_13215</name>
</gene>
<dbReference type="InterPro" id="IPR000962">
    <property type="entry name" value="Znf_DskA_TraR"/>
</dbReference>
<evidence type="ECO:0000256" key="5">
    <source>
        <dbReference type="SAM" id="MobiDB-lite"/>
    </source>
</evidence>
<organism evidence="7 8">
    <name type="scientific">Parathalassolituus penaei</name>
    <dbReference type="NCBI Taxonomy" id="2997323"/>
    <lineage>
        <taxon>Bacteria</taxon>
        <taxon>Pseudomonadati</taxon>
        <taxon>Pseudomonadota</taxon>
        <taxon>Gammaproteobacteria</taxon>
        <taxon>Oceanospirillales</taxon>
        <taxon>Oceanospirillaceae</taxon>
        <taxon>Parathalassolituus</taxon>
    </lineage>
</organism>
<feature type="zinc finger region" description="dksA C4-type" evidence="4">
    <location>
        <begin position="40"/>
        <end position="64"/>
    </location>
</feature>
<dbReference type="Gene3D" id="1.20.120.910">
    <property type="entry name" value="DksA, coiled-coil domain"/>
    <property type="match status" value="1"/>
</dbReference>
<evidence type="ECO:0000256" key="3">
    <source>
        <dbReference type="ARBA" id="ARBA00022833"/>
    </source>
</evidence>
<evidence type="ECO:0000259" key="6">
    <source>
        <dbReference type="Pfam" id="PF01258"/>
    </source>
</evidence>
<feature type="domain" description="Zinc finger DksA/TraR C4-type" evidence="6">
    <location>
        <begin position="36"/>
        <end position="69"/>
    </location>
</feature>
<feature type="region of interest" description="Disordered" evidence="5">
    <location>
        <begin position="1"/>
        <end position="29"/>
    </location>
</feature>
<keyword evidence="8" id="KW-1185">Reference proteome</keyword>
<keyword evidence="3" id="KW-0862">Zinc</keyword>
<dbReference type="PROSITE" id="PS51128">
    <property type="entry name" value="ZF_DKSA_2"/>
    <property type="match status" value="1"/>
</dbReference>
<evidence type="ECO:0000313" key="8">
    <source>
        <dbReference type="Proteomes" id="UP001150830"/>
    </source>
</evidence>
<proteinExistence type="predicted"/>
<name>A0A9X3EEM3_9GAMM</name>
<evidence type="ECO:0000256" key="2">
    <source>
        <dbReference type="ARBA" id="ARBA00022771"/>
    </source>
</evidence>
<evidence type="ECO:0000313" key="7">
    <source>
        <dbReference type="EMBL" id="MCY0966147.1"/>
    </source>
</evidence>
<dbReference type="Proteomes" id="UP001150830">
    <property type="component" value="Unassembled WGS sequence"/>
</dbReference>
<dbReference type="AlphaFoldDB" id="A0A9X3EEM3"/>
<feature type="compositionally biased region" description="Basic and acidic residues" evidence="5">
    <location>
        <begin position="1"/>
        <end position="19"/>
    </location>
</feature>
<sequence>MDWTDDATRQEQADRERALAKQHSRSAEPAQWVERGVVLCIDCAEPISLKRLVAKPNAARCIDCQQLFELMDHC</sequence>
<dbReference type="Pfam" id="PF01258">
    <property type="entry name" value="zf-dskA_traR"/>
    <property type="match status" value="1"/>
</dbReference>
<evidence type="ECO:0000256" key="1">
    <source>
        <dbReference type="ARBA" id="ARBA00022723"/>
    </source>
</evidence>
<reference evidence="7" key="1">
    <citation type="submission" date="2022-11" db="EMBL/GenBank/DDBJ databases">
        <title>Parathalassolutuus dongxingensis gen. nov., sp. nov., a novel member of family Oceanospirillaceae isolated from a coastal shrimp pond in Guangxi, China.</title>
        <authorList>
            <person name="Chen H."/>
        </authorList>
    </citation>
    <scope>NUCLEOTIDE SEQUENCE</scope>
    <source>
        <strain evidence="7">G-43</strain>
    </source>
</reference>
<dbReference type="RefSeq" id="WP_283174358.1">
    <property type="nucleotide sequence ID" value="NZ_JAPNOA010000039.1"/>
</dbReference>